<comment type="caution">
    <text evidence="1">The sequence shown here is derived from an EMBL/GenBank/DDBJ whole genome shotgun (WGS) entry which is preliminary data.</text>
</comment>
<dbReference type="AlphaFoldDB" id="K2REK5"/>
<gene>
    <name evidence="1" type="ORF">MPH_01810</name>
</gene>
<name>K2REK5_MACPH</name>
<dbReference type="HOGENOM" id="CLU_1845473_0_0_1"/>
<proteinExistence type="predicted"/>
<sequence>MQVYKMILVFRTKIEPLSNMNWAGVGYLQWPLQEIPDTIPAGHIRYPSGLEIYLGDPATAFHCEYEQVVAYDELPMDVFQARLAMIFNAFYQASLNATIFFGADGLGLYELDGYLDQLNYGNANGLVARVCALEVRSQL</sequence>
<dbReference type="Proteomes" id="UP000007129">
    <property type="component" value="Unassembled WGS sequence"/>
</dbReference>
<dbReference type="InParanoid" id="K2REK5"/>
<evidence type="ECO:0000313" key="2">
    <source>
        <dbReference type="Proteomes" id="UP000007129"/>
    </source>
</evidence>
<organism evidence="1 2">
    <name type="scientific">Macrophomina phaseolina (strain MS6)</name>
    <name type="common">Charcoal rot fungus</name>
    <dbReference type="NCBI Taxonomy" id="1126212"/>
    <lineage>
        <taxon>Eukaryota</taxon>
        <taxon>Fungi</taxon>
        <taxon>Dikarya</taxon>
        <taxon>Ascomycota</taxon>
        <taxon>Pezizomycotina</taxon>
        <taxon>Dothideomycetes</taxon>
        <taxon>Dothideomycetes incertae sedis</taxon>
        <taxon>Botryosphaeriales</taxon>
        <taxon>Botryosphaeriaceae</taxon>
        <taxon>Macrophomina</taxon>
    </lineage>
</organism>
<dbReference type="STRING" id="1126212.K2REK5"/>
<reference evidence="1 2" key="1">
    <citation type="journal article" date="2012" name="BMC Genomics">
        <title>Tools to kill: Genome of one of the most destructive plant pathogenic fungi Macrophomina phaseolina.</title>
        <authorList>
            <person name="Islam M.S."/>
            <person name="Haque M.S."/>
            <person name="Islam M.M."/>
            <person name="Emdad E.M."/>
            <person name="Halim A."/>
            <person name="Hossen Q.M.M."/>
            <person name="Hossain M.Z."/>
            <person name="Ahmed B."/>
            <person name="Rahim S."/>
            <person name="Rahman M.S."/>
            <person name="Alam M.M."/>
            <person name="Hou S."/>
            <person name="Wan X."/>
            <person name="Saito J.A."/>
            <person name="Alam M."/>
        </authorList>
    </citation>
    <scope>NUCLEOTIDE SEQUENCE [LARGE SCALE GENOMIC DNA]</scope>
    <source>
        <strain evidence="1 2">MS6</strain>
    </source>
</reference>
<accession>K2REK5</accession>
<dbReference type="EMBL" id="AHHD01000073">
    <property type="protein sequence ID" value="EKG20946.1"/>
    <property type="molecule type" value="Genomic_DNA"/>
</dbReference>
<dbReference type="VEuPathDB" id="FungiDB:MPH_01810"/>
<protein>
    <submittedName>
        <fullName evidence="1">Uncharacterized protein</fullName>
    </submittedName>
</protein>
<evidence type="ECO:0000313" key="1">
    <source>
        <dbReference type="EMBL" id="EKG20946.1"/>
    </source>
</evidence>
<dbReference type="OrthoDB" id="3692311at2759"/>